<feature type="transmembrane region" description="Helical" evidence="1">
    <location>
        <begin position="297"/>
        <end position="321"/>
    </location>
</feature>
<evidence type="ECO:0008006" key="4">
    <source>
        <dbReference type="Google" id="ProtNLM"/>
    </source>
</evidence>
<accession>A0A226F6L9</accession>
<organism evidence="2 3">
    <name type="scientific">Folsomia candida</name>
    <name type="common">Springtail</name>
    <dbReference type="NCBI Taxonomy" id="158441"/>
    <lineage>
        <taxon>Eukaryota</taxon>
        <taxon>Metazoa</taxon>
        <taxon>Ecdysozoa</taxon>
        <taxon>Arthropoda</taxon>
        <taxon>Hexapoda</taxon>
        <taxon>Collembola</taxon>
        <taxon>Entomobryomorpha</taxon>
        <taxon>Isotomoidea</taxon>
        <taxon>Isotomidae</taxon>
        <taxon>Proisotominae</taxon>
        <taxon>Folsomia</taxon>
    </lineage>
</organism>
<dbReference type="AlphaFoldDB" id="A0A226F6L9"/>
<dbReference type="EMBL" id="LNIX01000001">
    <property type="protein sequence ID" value="OXA65098.1"/>
    <property type="molecule type" value="Genomic_DNA"/>
</dbReference>
<proteinExistence type="predicted"/>
<feature type="transmembrane region" description="Helical" evidence="1">
    <location>
        <begin position="378"/>
        <end position="396"/>
    </location>
</feature>
<name>A0A226F6L9_FOLCA</name>
<gene>
    <name evidence="2" type="ORF">Fcan01_00679</name>
</gene>
<keyword evidence="1" id="KW-0472">Membrane</keyword>
<comment type="caution">
    <text evidence="2">The sequence shown here is derived from an EMBL/GenBank/DDBJ whole genome shotgun (WGS) entry which is preliminary data.</text>
</comment>
<keyword evidence="1" id="KW-1133">Transmembrane helix</keyword>
<feature type="transmembrane region" description="Helical" evidence="1">
    <location>
        <begin position="87"/>
        <end position="117"/>
    </location>
</feature>
<dbReference type="Proteomes" id="UP000198287">
    <property type="component" value="Unassembled WGS sequence"/>
</dbReference>
<evidence type="ECO:0000313" key="2">
    <source>
        <dbReference type="EMBL" id="OXA65098.1"/>
    </source>
</evidence>
<sequence>MVVTPLMWKSLEKTAPFDIQLWLCPIVWDASQQKLLYHPFSRKLLLWACSQILGILAILVCALSIGLHFLGIAKVPFMNLSTTIVNMLFFMIGIFGEFVCLFSCKEILVGFDWLVALDKKLRKVNVLWTEKRHRSPQLDLLGIYLNILINYCIIFPYIAVPLEIYFQIDPLGQLESQILTNSNPLFAQLIILISRILTVVAGIQTSRLIAKMVSICTILTQLILDCITNLGKMTTRLVQTWIRTNPVLREYTCLEIILFEFLEIASNVIFLLMGQGILLLVMFNFITLKLYGHVPSALYPAAPSVSILLPIVIQTLLQMLIDVFEDASRLKNRWDKELGDFGGVKYLKRRLRAVRILRWYAGIFSFKLYDLKQQVKPIYYYTIVNYTITALLSIELPRNVK</sequence>
<protein>
    <recommendedName>
        <fullName evidence="4">Gustatory receptor</fullName>
    </recommendedName>
</protein>
<keyword evidence="1" id="KW-0812">Transmembrane</keyword>
<feature type="transmembrane region" description="Helical" evidence="1">
    <location>
        <begin position="138"/>
        <end position="159"/>
    </location>
</feature>
<evidence type="ECO:0000256" key="1">
    <source>
        <dbReference type="SAM" id="Phobius"/>
    </source>
</evidence>
<reference evidence="2 3" key="1">
    <citation type="submission" date="2015-12" db="EMBL/GenBank/DDBJ databases">
        <title>The genome of Folsomia candida.</title>
        <authorList>
            <person name="Faddeeva A."/>
            <person name="Derks M.F."/>
            <person name="Anvar Y."/>
            <person name="Smit S."/>
            <person name="Van Straalen N."/>
            <person name="Roelofs D."/>
        </authorList>
    </citation>
    <scope>NUCLEOTIDE SEQUENCE [LARGE SCALE GENOMIC DNA]</scope>
    <source>
        <strain evidence="2 3">VU population</strain>
        <tissue evidence="2">Whole body</tissue>
    </source>
</reference>
<evidence type="ECO:0000313" key="3">
    <source>
        <dbReference type="Proteomes" id="UP000198287"/>
    </source>
</evidence>
<feature type="transmembrane region" description="Helical" evidence="1">
    <location>
        <begin position="44"/>
        <end position="67"/>
    </location>
</feature>
<keyword evidence="3" id="KW-1185">Reference proteome</keyword>
<feature type="transmembrane region" description="Helical" evidence="1">
    <location>
        <begin position="185"/>
        <end position="203"/>
    </location>
</feature>
<feature type="transmembrane region" description="Helical" evidence="1">
    <location>
        <begin position="268"/>
        <end position="291"/>
    </location>
</feature>